<feature type="transmembrane region" description="Helical" evidence="11">
    <location>
        <begin position="284"/>
        <end position="305"/>
    </location>
</feature>
<protein>
    <recommendedName>
        <fullName evidence="10">sn-glycerol-3-phosphate transport system permease protein UgpA</fullName>
    </recommendedName>
</protein>
<dbReference type="InterPro" id="IPR000515">
    <property type="entry name" value="MetI-like"/>
</dbReference>
<dbReference type="PANTHER" id="PTHR43227">
    <property type="entry name" value="BLL4140 PROTEIN"/>
    <property type="match status" value="1"/>
</dbReference>
<evidence type="ECO:0000256" key="11">
    <source>
        <dbReference type="RuleBase" id="RU363032"/>
    </source>
</evidence>
<evidence type="ECO:0000256" key="6">
    <source>
        <dbReference type="ARBA" id="ARBA00022519"/>
    </source>
</evidence>
<keyword evidence="5" id="KW-1003">Cell membrane</keyword>
<evidence type="ECO:0000256" key="7">
    <source>
        <dbReference type="ARBA" id="ARBA00022692"/>
    </source>
</evidence>
<dbReference type="GO" id="GO:0055085">
    <property type="term" value="P:transmembrane transport"/>
    <property type="evidence" value="ECO:0007669"/>
    <property type="project" value="InterPro"/>
</dbReference>
<dbReference type="PROSITE" id="PS50928">
    <property type="entry name" value="ABC_TM1"/>
    <property type="match status" value="1"/>
</dbReference>
<evidence type="ECO:0000256" key="8">
    <source>
        <dbReference type="ARBA" id="ARBA00022989"/>
    </source>
</evidence>
<dbReference type="AlphaFoldDB" id="A0A5E4Y0A1"/>
<keyword evidence="6" id="KW-0997">Cell inner membrane</keyword>
<sequence>MRAGLAFFSLVQIVMAHNSRERPRFGTGWLPYALVAPQLLITVVFFLWPAGEALWQSTSTQDAFGLSSQFVGFDNFSALWSDPLYLASFRTTMIFSGLVTVCGLVISLLLAAMADRVTRGKRVYQTLLIWPYAVAPAIAAVLWAFLFNPSIGLVTYGLGKLGVEWNHALNGGQAMFLVVLASIWKQISYNFLFFYAGLQAIPRSLVEAAAIDGAGPVRRFFGLVLPLISPTTFFLLVVNLVYSFFDTFPVIDAATGGGPGQSTMTLIYKIYSEGFKGLDLGSSAAQSVVLMAIVIVLTVVQFRFIERKVQYA</sequence>
<feature type="transmembrane region" description="Helical" evidence="11">
    <location>
        <begin position="220"/>
        <end position="242"/>
    </location>
</feature>
<feature type="transmembrane region" description="Helical" evidence="11">
    <location>
        <begin position="93"/>
        <end position="114"/>
    </location>
</feature>
<gene>
    <name evidence="13" type="ORF">PIN31115_04609</name>
</gene>
<name>A0A5E4Y0A1_9BURK</name>
<keyword evidence="4 11" id="KW-0813">Transport</keyword>
<comment type="subunit">
    <text evidence="3">The complex is composed of two ATP-binding proteins (UgpC), two transmembrane proteins (UgpA and UgpE) and a solute-binding protein (UgpB).</text>
</comment>
<comment type="similarity">
    <text evidence="2">Belongs to the binding-protein-dependent transport system permease family. UgpAE subfamily.</text>
</comment>
<dbReference type="SUPFAM" id="SSF161098">
    <property type="entry name" value="MetI-like"/>
    <property type="match status" value="1"/>
</dbReference>
<dbReference type="Pfam" id="PF00528">
    <property type="entry name" value="BPD_transp_1"/>
    <property type="match status" value="1"/>
</dbReference>
<dbReference type="CDD" id="cd06261">
    <property type="entry name" value="TM_PBP2"/>
    <property type="match status" value="1"/>
</dbReference>
<evidence type="ECO:0000313" key="14">
    <source>
        <dbReference type="Proteomes" id="UP000333828"/>
    </source>
</evidence>
<dbReference type="GO" id="GO:0005886">
    <property type="term" value="C:plasma membrane"/>
    <property type="evidence" value="ECO:0007669"/>
    <property type="project" value="UniProtKB-SubCell"/>
</dbReference>
<keyword evidence="14" id="KW-1185">Reference proteome</keyword>
<evidence type="ECO:0000256" key="4">
    <source>
        <dbReference type="ARBA" id="ARBA00022448"/>
    </source>
</evidence>
<comment type="subcellular location">
    <subcellularLocation>
        <location evidence="1">Cell inner membrane</location>
        <topology evidence="1">Multi-pass membrane protein</topology>
    </subcellularLocation>
    <subcellularLocation>
        <location evidence="11">Cell membrane</location>
        <topology evidence="11">Multi-pass membrane protein</topology>
    </subcellularLocation>
</comment>
<accession>A0A5E4Y0A1</accession>
<feature type="domain" description="ABC transmembrane type-1" evidence="12">
    <location>
        <begin position="89"/>
        <end position="301"/>
    </location>
</feature>
<dbReference type="PANTHER" id="PTHR43227:SF9">
    <property type="entry name" value="SN-GLYCEROL-3-PHOSPHATE TRANSPORT SYSTEM PERMEASE PROTEIN UGPA"/>
    <property type="match status" value="1"/>
</dbReference>
<dbReference type="InterPro" id="IPR035906">
    <property type="entry name" value="MetI-like_sf"/>
</dbReference>
<dbReference type="EMBL" id="CABPSI010000005">
    <property type="protein sequence ID" value="VVE50017.1"/>
    <property type="molecule type" value="Genomic_DNA"/>
</dbReference>
<evidence type="ECO:0000256" key="2">
    <source>
        <dbReference type="ARBA" id="ARBA00008852"/>
    </source>
</evidence>
<organism evidence="13 14">
    <name type="scientific">Pandoraea iniqua</name>
    <dbReference type="NCBI Taxonomy" id="2508288"/>
    <lineage>
        <taxon>Bacteria</taxon>
        <taxon>Pseudomonadati</taxon>
        <taxon>Pseudomonadota</taxon>
        <taxon>Betaproteobacteria</taxon>
        <taxon>Burkholderiales</taxon>
        <taxon>Burkholderiaceae</taxon>
        <taxon>Pandoraea</taxon>
    </lineage>
</organism>
<evidence type="ECO:0000256" key="1">
    <source>
        <dbReference type="ARBA" id="ARBA00004429"/>
    </source>
</evidence>
<reference evidence="13 14" key="1">
    <citation type="submission" date="2019-08" db="EMBL/GenBank/DDBJ databases">
        <authorList>
            <person name="Peeters C."/>
        </authorList>
    </citation>
    <scope>NUCLEOTIDE SEQUENCE [LARGE SCALE GENOMIC DNA]</scope>
    <source>
        <strain evidence="13 14">LMG 31115</strain>
    </source>
</reference>
<evidence type="ECO:0000313" key="13">
    <source>
        <dbReference type="EMBL" id="VVE50017.1"/>
    </source>
</evidence>
<dbReference type="InterPro" id="IPR050809">
    <property type="entry name" value="UgpAE/MalFG_permease"/>
</dbReference>
<keyword evidence="9 11" id="KW-0472">Membrane</keyword>
<evidence type="ECO:0000256" key="9">
    <source>
        <dbReference type="ARBA" id="ARBA00023136"/>
    </source>
</evidence>
<evidence type="ECO:0000256" key="5">
    <source>
        <dbReference type="ARBA" id="ARBA00022475"/>
    </source>
</evidence>
<proteinExistence type="inferred from homology"/>
<evidence type="ECO:0000259" key="12">
    <source>
        <dbReference type="PROSITE" id="PS50928"/>
    </source>
</evidence>
<dbReference type="NCBIfam" id="NF007852">
    <property type="entry name" value="PRK10561.1"/>
    <property type="match status" value="1"/>
</dbReference>
<feature type="transmembrane region" description="Helical" evidence="11">
    <location>
        <begin position="126"/>
        <end position="147"/>
    </location>
</feature>
<evidence type="ECO:0000256" key="3">
    <source>
        <dbReference type="ARBA" id="ARBA00011557"/>
    </source>
</evidence>
<evidence type="ECO:0000256" key="10">
    <source>
        <dbReference type="ARBA" id="ARBA00040780"/>
    </source>
</evidence>
<feature type="transmembrane region" description="Helical" evidence="11">
    <location>
        <begin position="32"/>
        <end position="51"/>
    </location>
</feature>
<dbReference type="Proteomes" id="UP000333828">
    <property type="component" value="Unassembled WGS sequence"/>
</dbReference>
<keyword evidence="8 11" id="KW-1133">Transmembrane helix</keyword>
<dbReference type="FunFam" id="1.10.3720.10:FF:000028">
    <property type="entry name" value="sn-glycerol-3-phosphate ABC transporter permease UgpA"/>
    <property type="match status" value="1"/>
</dbReference>
<keyword evidence="7 11" id="KW-0812">Transmembrane</keyword>
<dbReference type="Gene3D" id="1.10.3720.10">
    <property type="entry name" value="MetI-like"/>
    <property type="match status" value="1"/>
</dbReference>